<evidence type="ECO:0000313" key="1">
    <source>
        <dbReference type="EMBL" id="CCJ35735.1"/>
    </source>
</evidence>
<dbReference type="GeneID" id="13354593"/>
<dbReference type="AlphaFoldDB" id="I7KYH3"/>
<organism evidence="1 2">
    <name type="scientific">Methanoculleus bourgensis (strain ATCC 43281 / DSM 3045 / OCM 15 / MS2)</name>
    <name type="common">Methanogenium bourgense</name>
    <dbReference type="NCBI Taxonomy" id="1201294"/>
    <lineage>
        <taxon>Archaea</taxon>
        <taxon>Methanobacteriati</taxon>
        <taxon>Methanobacteriota</taxon>
        <taxon>Stenosarchaea group</taxon>
        <taxon>Methanomicrobia</taxon>
        <taxon>Methanomicrobiales</taxon>
        <taxon>Methanomicrobiaceae</taxon>
        <taxon>Methanoculleus</taxon>
    </lineage>
</organism>
<dbReference type="Proteomes" id="UP000009007">
    <property type="component" value="Chromosome I"/>
</dbReference>
<dbReference type="HOGENOM" id="CLU_092055_0_0_2"/>
<name>I7KYH3_METBM</name>
<accession>I7KYH3</accession>
<reference evidence="2" key="1">
    <citation type="journal article" date="2012" name="J. Bacteriol.">
        <title>Complete genome sequence of the hydrogenotrophic, methanogenic archaeon Methanoculleus bourgensis strain MS2T, isolated from a sewage sludge digester.</title>
        <authorList>
            <person name="Maus I."/>
            <person name="Wibberg D."/>
            <person name="Stantscheff R."/>
            <person name="Eikmeyer F.G."/>
            <person name="Seffner A."/>
            <person name="Boelter J."/>
            <person name="Szczepanowski R."/>
            <person name="Blom J."/>
            <person name="Jaenicke S."/>
            <person name="Konig H."/>
            <person name="Puhler A."/>
            <person name="Schluter A."/>
        </authorList>
    </citation>
    <scope>NUCLEOTIDE SEQUENCE [LARGE SCALE GENOMIC DNA]</scope>
    <source>
        <strain evidence="2">ATCC 43281 / DSM 3045 / OCM 15 / MS2</strain>
    </source>
</reference>
<sequence>MVVWVARDELVPLVEQNLMSAVSVLDIGCGIRPQTLLKDPPIHICCEPCLEYVTYLQKNVIPERKNLVVLNLDWDAVVKTFPERSVDTVVITDVIEHLTKGDGKRLLALTETIARNQVIVFTPLGLLPQDHDSDLDAWGLHGGAWQAHKSGWSPDDFDETWIIYASDDFHRYDVHGNAFEEPFGAFYAVKTWRDTKPSITTLAKKHLLRHHCHRLIDRAFDIACSN</sequence>
<dbReference type="Gene3D" id="3.40.50.150">
    <property type="entry name" value="Vaccinia Virus protein VP39"/>
    <property type="match status" value="1"/>
</dbReference>
<proteinExistence type="predicted"/>
<dbReference type="InterPro" id="IPR029063">
    <property type="entry name" value="SAM-dependent_MTases_sf"/>
</dbReference>
<keyword evidence="2" id="KW-1185">Reference proteome</keyword>
<dbReference type="RefSeq" id="WP_014866712.1">
    <property type="nucleotide sequence ID" value="NC_018227.2"/>
</dbReference>
<evidence type="ECO:0008006" key="3">
    <source>
        <dbReference type="Google" id="ProtNLM"/>
    </source>
</evidence>
<dbReference type="KEGG" id="mbg:BN140_0812"/>
<evidence type="ECO:0000313" key="2">
    <source>
        <dbReference type="Proteomes" id="UP000009007"/>
    </source>
</evidence>
<protein>
    <recommendedName>
        <fullName evidence="3">Methyltransferase type 11 domain-containing protein</fullName>
    </recommendedName>
</protein>
<dbReference type="BioCyc" id="MBOU1201294:BN140_RS04080-MONOMER"/>
<dbReference type="SUPFAM" id="SSF53335">
    <property type="entry name" value="S-adenosyl-L-methionine-dependent methyltransferases"/>
    <property type="match status" value="1"/>
</dbReference>
<dbReference type="EMBL" id="HE964772">
    <property type="protein sequence ID" value="CCJ35735.1"/>
    <property type="molecule type" value="Genomic_DNA"/>
</dbReference>
<dbReference type="PATRIC" id="fig|1201294.9.peg.888"/>
<dbReference type="STRING" id="1201294.BN140_0812"/>
<gene>
    <name evidence="1" type="ordered locus">BN140_0812</name>
</gene>